<evidence type="ECO:0000313" key="2">
    <source>
        <dbReference type="EMBL" id="KZX15110.1"/>
    </source>
</evidence>
<sequence>MPTKILPTISALTVPLLPAFIEIAPPLLFTKLELRISTLTVPLVLVFININLTIELVNIDLAILILATLFELVDIWSTLLLALFPSKMESIISILGSSVSKITAP</sequence>
<organism evidence="2 3">
    <name type="scientific">Methanobrevibacter cuticularis</name>
    <dbReference type="NCBI Taxonomy" id="47311"/>
    <lineage>
        <taxon>Archaea</taxon>
        <taxon>Methanobacteriati</taxon>
        <taxon>Methanobacteriota</taxon>
        <taxon>Methanomada group</taxon>
        <taxon>Methanobacteria</taxon>
        <taxon>Methanobacteriales</taxon>
        <taxon>Methanobacteriaceae</taxon>
        <taxon>Methanobrevibacter</taxon>
    </lineage>
</organism>
<proteinExistence type="predicted"/>
<feature type="transmembrane region" description="Helical" evidence="1">
    <location>
        <begin position="36"/>
        <end position="57"/>
    </location>
</feature>
<dbReference type="EMBL" id="LWMW01000129">
    <property type="protein sequence ID" value="KZX15110.1"/>
    <property type="molecule type" value="Genomic_DNA"/>
</dbReference>
<reference evidence="2 3" key="1">
    <citation type="submission" date="2016-04" db="EMBL/GenBank/DDBJ databases">
        <title>Genome sequence of Methanobrevibacter cuticularis DSM 11139.</title>
        <authorList>
            <person name="Poehlein A."/>
            <person name="Seedorf H."/>
            <person name="Daniel R."/>
        </authorList>
    </citation>
    <scope>NUCLEOTIDE SEQUENCE [LARGE SCALE GENOMIC DNA]</scope>
    <source>
        <strain evidence="2 3">DSM 11139</strain>
    </source>
</reference>
<keyword evidence="3" id="KW-1185">Reference proteome</keyword>
<feature type="transmembrane region" description="Helical" evidence="1">
    <location>
        <begin position="6"/>
        <end position="29"/>
    </location>
</feature>
<name>A0A166D1M1_9EURY</name>
<feature type="transmembrane region" description="Helical" evidence="1">
    <location>
        <begin position="63"/>
        <end position="84"/>
    </location>
</feature>
<gene>
    <name evidence="2" type="ORF">MBCUT_17120</name>
</gene>
<evidence type="ECO:0000313" key="3">
    <source>
        <dbReference type="Proteomes" id="UP000077275"/>
    </source>
</evidence>
<comment type="caution">
    <text evidence="2">The sequence shown here is derived from an EMBL/GenBank/DDBJ whole genome shotgun (WGS) entry which is preliminary data.</text>
</comment>
<dbReference type="AlphaFoldDB" id="A0A166D1M1"/>
<keyword evidence="1" id="KW-1133">Transmembrane helix</keyword>
<protein>
    <submittedName>
        <fullName evidence="2">Uncharacterized protein</fullName>
    </submittedName>
</protein>
<evidence type="ECO:0000256" key="1">
    <source>
        <dbReference type="SAM" id="Phobius"/>
    </source>
</evidence>
<dbReference type="Proteomes" id="UP000077275">
    <property type="component" value="Unassembled WGS sequence"/>
</dbReference>
<accession>A0A166D1M1</accession>
<keyword evidence="1" id="KW-0812">Transmembrane</keyword>
<keyword evidence="1" id="KW-0472">Membrane</keyword>